<dbReference type="Pfam" id="PF03401">
    <property type="entry name" value="TctC"/>
    <property type="match status" value="1"/>
</dbReference>
<comment type="caution">
    <text evidence="3">The sequence shown here is derived from an EMBL/GenBank/DDBJ whole genome shotgun (WGS) entry which is preliminary data.</text>
</comment>
<name>A0AAW8EQT7_VARPD</name>
<evidence type="ECO:0000256" key="1">
    <source>
        <dbReference type="ARBA" id="ARBA00006987"/>
    </source>
</evidence>
<dbReference type="AlphaFoldDB" id="A0AAW8EQT7"/>
<comment type="similarity">
    <text evidence="1">Belongs to the UPF0065 (bug) family.</text>
</comment>
<organism evidence="3 4">
    <name type="scientific">Variovorax paradoxus</name>
    <dbReference type="NCBI Taxonomy" id="34073"/>
    <lineage>
        <taxon>Bacteria</taxon>
        <taxon>Pseudomonadati</taxon>
        <taxon>Pseudomonadota</taxon>
        <taxon>Betaproteobacteria</taxon>
        <taxon>Burkholderiales</taxon>
        <taxon>Comamonadaceae</taxon>
        <taxon>Variovorax</taxon>
    </lineage>
</organism>
<dbReference type="Gene3D" id="3.40.190.150">
    <property type="entry name" value="Bordetella uptake gene, domain 1"/>
    <property type="match status" value="1"/>
</dbReference>
<sequence length="321" mass="33745">MKAFRILAAVGAMAASVAANADTWPSRPVKIIAPAPPGGPYDYVARALADGLQRSLGQPFVVENRAGAGGTIGVDAAAKSAPDGYTLVVGSTGPMSVAPGMFRKLRYDPEKDFAPVARLVKMPGYLVVHPSLGVDNVKDFLAKVRADPGKFSYASAGNGFSQHTNMELLKNMANLFVVPITYRGSGPAVTDLLGGQVQMMMELGPVVIPHVKAGRLKVLAASTAVRTEAMPEVPTLNESGVKGFDAYTWFALYAPAGTPADIVQKLHAETAKVLNQPELKARLASQGAEVALTTPAELAVFQAAETKKWTSVIHRAGILPE</sequence>
<dbReference type="Gene3D" id="3.40.190.10">
    <property type="entry name" value="Periplasmic binding protein-like II"/>
    <property type="match status" value="1"/>
</dbReference>
<dbReference type="RefSeq" id="WP_307596834.1">
    <property type="nucleotide sequence ID" value="NZ_JAUSRV010000020.1"/>
</dbReference>
<feature type="chain" id="PRO_5043678706" evidence="2">
    <location>
        <begin position="22"/>
        <end position="321"/>
    </location>
</feature>
<reference evidence="3" key="1">
    <citation type="submission" date="2023-07" db="EMBL/GenBank/DDBJ databases">
        <title>Sorghum-associated microbial communities from plants grown in Nebraska, USA.</title>
        <authorList>
            <person name="Schachtman D."/>
        </authorList>
    </citation>
    <scope>NUCLEOTIDE SEQUENCE</scope>
    <source>
        <strain evidence="3">DS3315</strain>
    </source>
</reference>
<proteinExistence type="inferred from homology"/>
<dbReference type="CDD" id="cd13578">
    <property type="entry name" value="PBP2_Bug27"/>
    <property type="match status" value="1"/>
</dbReference>
<protein>
    <submittedName>
        <fullName evidence="3">Tripartite-type tricarboxylate transporter receptor subunit TctC</fullName>
    </submittedName>
</protein>
<accession>A0AAW8EQT7</accession>
<dbReference type="PANTHER" id="PTHR42928:SF5">
    <property type="entry name" value="BLR1237 PROTEIN"/>
    <property type="match status" value="1"/>
</dbReference>
<dbReference type="InterPro" id="IPR005064">
    <property type="entry name" value="BUG"/>
</dbReference>
<dbReference type="PIRSF" id="PIRSF017082">
    <property type="entry name" value="YflP"/>
    <property type="match status" value="1"/>
</dbReference>
<evidence type="ECO:0000256" key="2">
    <source>
        <dbReference type="SAM" id="SignalP"/>
    </source>
</evidence>
<dbReference type="Proteomes" id="UP001224845">
    <property type="component" value="Unassembled WGS sequence"/>
</dbReference>
<dbReference type="InterPro" id="IPR042100">
    <property type="entry name" value="Bug_dom1"/>
</dbReference>
<dbReference type="PANTHER" id="PTHR42928">
    <property type="entry name" value="TRICARBOXYLATE-BINDING PROTEIN"/>
    <property type="match status" value="1"/>
</dbReference>
<evidence type="ECO:0000313" key="4">
    <source>
        <dbReference type="Proteomes" id="UP001224845"/>
    </source>
</evidence>
<dbReference type="EMBL" id="JAUSRV010000020">
    <property type="protein sequence ID" value="MDP9974800.1"/>
    <property type="molecule type" value="Genomic_DNA"/>
</dbReference>
<keyword evidence="2" id="KW-0732">Signal</keyword>
<keyword evidence="3" id="KW-0675">Receptor</keyword>
<evidence type="ECO:0000313" key="3">
    <source>
        <dbReference type="EMBL" id="MDP9974800.1"/>
    </source>
</evidence>
<feature type="signal peptide" evidence="2">
    <location>
        <begin position="1"/>
        <end position="21"/>
    </location>
</feature>
<gene>
    <name evidence="3" type="ORF">J2W39_006084</name>
</gene>
<dbReference type="SUPFAM" id="SSF53850">
    <property type="entry name" value="Periplasmic binding protein-like II"/>
    <property type="match status" value="1"/>
</dbReference>